<keyword evidence="6" id="KW-0028">Amino-acid biosynthesis</keyword>
<keyword evidence="7" id="KW-0786">Thiamine pyrophosphate</keyword>
<reference evidence="11 12" key="1">
    <citation type="submission" date="2022-01" db="EMBL/GenBank/DDBJ databases">
        <authorList>
            <person name="Xiong W."/>
            <person name="Schranz E."/>
        </authorList>
    </citation>
    <scope>NUCLEOTIDE SEQUENCE [LARGE SCALE GENOMIC DNA]</scope>
</reference>
<dbReference type="GO" id="GO:0009097">
    <property type="term" value="P:isoleucine biosynthetic process"/>
    <property type="evidence" value="ECO:0007669"/>
    <property type="project" value="TreeGrafter"/>
</dbReference>
<keyword evidence="12" id="KW-1185">Reference proteome</keyword>
<dbReference type="Proteomes" id="UP001157418">
    <property type="component" value="Unassembled WGS sequence"/>
</dbReference>
<comment type="similarity">
    <text evidence="4">Belongs to the TPP enzyme family.</text>
</comment>
<comment type="pathway">
    <text evidence="3">Amino-acid biosynthesis; L-valine biosynthesis; L-valine from pyruvate: step 1/4.</text>
</comment>
<evidence type="ECO:0000256" key="4">
    <source>
        <dbReference type="ARBA" id="ARBA00007812"/>
    </source>
</evidence>
<comment type="pathway">
    <text evidence="2">Amino-acid biosynthesis; L-isoleucine biosynthesis; L-isoleucine from 2-oxobutanoate: step 1/4.</text>
</comment>
<evidence type="ECO:0000256" key="7">
    <source>
        <dbReference type="ARBA" id="ARBA00023052"/>
    </source>
</evidence>
<protein>
    <recommendedName>
        <fullName evidence="5">acetolactate synthase</fullName>
        <ecNumber evidence="5">2.2.1.6</ecNumber>
    </recommendedName>
</protein>
<dbReference type="GO" id="GO:0000287">
    <property type="term" value="F:magnesium ion binding"/>
    <property type="evidence" value="ECO:0007669"/>
    <property type="project" value="InterPro"/>
</dbReference>
<dbReference type="SUPFAM" id="SSF52518">
    <property type="entry name" value="Thiamin diphosphate-binding fold (THDP-binding)"/>
    <property type="match status" value="1"/>
</dbReference>
<dbReference type="Gene3D" id="3.40.50.1220">
    <property type="entry name" value="TPP-binding domain"/>
    <property type="match status" value="1"/>
</dbReference>
<evidence type="ECO:0000313" key="12">
    <source>
        <dbReference type="Proteomes" id="UP001157418"/>
    </source>
</evidence>
<evidence type="ECO:0000259" key="10">
    <source>
        <dbReference type="Pfam" id="PF02775"/>
    </source>
</evidence>
<sequence>MLPSPVNKSCLEHVLRFIWESKKHVLYVGGGCLNSSDELRPFVELTRIIVASTLMGLGSFPGSDDLSLQMLGSYGNYYANYVVDKSDLLLAFGVRFDDHVIGKVEAFASRAKIVHIDIDPAELGKNKQPNLSICGDIKLILQGLNTILEDKYEKRNLDLDFSSWIHELNEQKTSHPLTFETFGDVIPPQYAIQLLEELIGGNAIITTGVGQHQMWAAQFYKYDKPRQWLTSGGQGAM</sequence>
<evidence type="ECO:0000313" key="11">
    <source>
        <dbReference type="EMBL" id="CAH1419094.1"/>
    </source>
</evidence>
<evidence type="ECO:0000256" key="3">
    <source>
        <dbReference type="ARBA" id="ARBA00005025"/>
    </source>
</evidence>
<dbReference type="EC" id="2.2.1.6" evidence="5"/>
<feature type="domain" description="Thiamine pyrophosphate enzyme central" evidence="9">
    <location>
        <begin position="11"/>
        <end position="144"/>
    </location>
</feature>
<dbReference type="SUPFAM" id="SSF52467">
    <property type="entry name" value="DHS-like NAD/FAD-binding domain"/>
    <property type="match status" value="1"/>
</dbReference>
<name>A0AAU9LU09_9ASTR</name>
<dbReference type="GO" id="GO:0003984">
    <property type="term" value="F:acetolactate synthase activity"/>
    <property type="evidence" value="ECO:0007669"/>
    <property type="project" value="UniProtKB-EC"/>
</dbReference>
<dbReference type="Pfam" id="PF00205">
    <property type="entry name" value="TPP_enzyme_M"/>
    <property type="match status" value="1"/>
</dbReference>
<evidence type="ECO:0000256" key="6">
    <source>
        <dbReference type="ARBA" id="ARBA00022605"/>
    </source>
</evidence>
<dbReference type="Pfam" id="PF02775">
    <property type="entry name" value="TPP_enzyme_C"/>
    <property type="match status" value="1"/>
</dbReference>
<dbReference type="InterPro" id="IPR011766">
    <property type="entry name" value="TPP_enzyme_TPP-bd"/>
</dbReference>
<dbReference type="GO" id="GO:0009099">
    <property type="term" value="P:L-valine biosynthetic process"/>
    <property type="evidence" value="ECO:0007669"/>
    <property type="project" value="TreeGrafter"/>
</dbReference>
<proteinExistence type="inferred from homology"/>
<dbReference type="InterPro" id="IPR045229">
    <property type="entry name" value="TPP_enz"/>
</dbReference>
<dbReference type="AlphaFoldDB" id="A0AAU9LU09"/>
<accession>A0AAU9LU09</accession>
<evidence type="ECO:0000256" key="2">
    <source>
        <dbReference type="ARBA" id="ARBA00004974"/>
    </source>
</evidence>
<dbReference type="PANTHER" id="PTHR18968">
    <property type="entry name" value="THIAMINE PYROPHOSPHATE ENZYMES"/>
    <property type="match status" value="1"/>
</dbReference>
<dbReference type="GO" id="GO:0005948">
    <property type="term" value="C:acetolactate synthase complex"/>
    <property type="evidence" value="ECO:0007669"/>
    <property type="project" value="TreeGrafter"/>
</dbReference>
<organism evidence="11 12">
    <name type="scientific">Lactuca virosa</name>
    <dbReference type="NCBI Taxonomy" id="75947"/>
    <lineage>
        <taxon>Eukaryota</taxon>
        <taxon>Viridiplantae</taxon>
        <taxon>Streptophyta</taxon>
        <taxon>Embryophyta</taxon>
        <taxon>Tracheophyta</taxon>
        <taxon>Spermatophyta</taxon>
        <taxon>Magnoliopsida</taxon>
        <taxon>eudicotyledons</taxon>
        <taxon>Gunneridae</taxon>
        <taxon>Pentapetalae</taxon>
        <taxon>asterids</taxon>
        <taxon>campanulids</taxon>
        <taxon>Asterales</taxon>
        <taxon>Asteraceae</taxon>
        <taxon>Cichorioideae</taxon>
        <taxon>Cichorieae</taxon>
        <taxon>Lactucinae</taxon>
        <taxon>Lactuca</taxon>
    </lineage>
</organism>
<dbReference type="FunFam" id="3.40.50.1220:FF:000008">
    <property type="entry name" value="Acetolactate synthase"/>
    <property type="match status" value="1"/>
</dbReference>
<dbReference type="Gene3D" id="3.40.50.970">
    <property type="match status" value="1"/>
</dbReference>
<dbReference type="EMBL" id="CAKMRJ010000224">
    <property type="protein sequence ID" value="CAH1419094.1"/>
    <property type="molecule type" value="Genomic_DNA"/>
</dbReference>
<dbReference type="PANTHER" id="PTHR18968:SF13">
    <property type="entry name" value="ACETOLACTATE SYNTHASE CATALYTIC SUBUNIT, MITOCHONDRIAL"/>
    <property type="match status" value="1"/>
</dbReference>
<evidence type="ECO:0000256" key="8">
    <source>
        <dbReference type="ARBA" id="ARBA00023304"/>
    </source>
</evidence>
<comment type="cofactor">
    <cofactor evidence="1">
        <name>thiamine diphosphate</name>
        <dbReference type="ChEBI" id="CHEBI:58937"/>
    </cofactor>
</comment>
<evidence type="ECO:0000256" key="1">
    <source>
        <dbReference type="ARBA" id="ARBA00001964"/>
    </source>
</evidence>
<dbReference type="InterPro" id="IPR012000">
    <property type="entry name" value="Thiamin_PyroP_enz_cen_dom"/>
</dbReference>
<dbReference type="GO" id="GO:0030976">
    <property type="term" value="F:thiamine pyrophosphate binding"/>
    <property type="evidence" value="ECO:0007669"/>
    <property type="project" value="InterPro"/>
</dbReference>
<dbReference type="InterPro" id="IPR029035">
    <property type="entry name" value="DHS-like_NAD/FAD-binding_dom"/>
</dbReference>
<evidence type="ECO:0000259" key="9">
    <source>
        <dbReference type="Pfam" id="PF00205"/>
    </source>
</evidence>
<dbReference type="GO" id="GO:0050660">
    <property type="term" value="F:flavin adenine dinucleotide binding"/>
    <property type="evidence" value="ECO:0007669"/>
    <property type="project" value="TreeGrafter"/>
</dbReference>
<evidence type="ECO:0000256" key="5">
    <source>
        <dbReference type="ARBA" id="ARBA00013145"/>
    </source>
</evidence>
<dbReference type="InterPro" id="IPR029061">
    <property type="entry name" value="THDP-binding"/>
</dbReference>
<comment type="caution">
    <text evidence="11">The sequence shown here is derived from an EMBL/GenBank/DDBJ whole genome shotgun (WGS) entry which is preliminary data.</text>
</comment>
<feature type="domain" description="Thiamine pyrophosphate enzyme TPP-binding" evidence="10">
    <location>
        <begin position="208"/>
        <end position="237"/>
    </location>
</feature>
<keyword evidence="8" id="KW-0100">Branched-chain amino acid biosynthesis</keyword>
<gene>
    <name evidence="11" type="ORF">LVIROSA_LOCUS6651</name>
</gene>